<name>A0A8S5RF51_9VIRU</name>
<accession>A0A8S5RF51</accession>
<organism evidence="1">
    <name type="scientific">virus sp. ctE0n6</name>
    <dbReference type="NCBI Taxonomy" id="2827985"/>
    <lineage>
        <taxon>Viruses</taxon>
    </lineage>
</organism>
<proteinExistence type="predicted"/>
<sequence length="43" mass="5015">MREFYPRNNLTLTTRWSSCIVAYAIRIGVGNTKTIYASFRMVL</sequence>
<evidence type="ECO:0000313" key="1">
    <source>
        <dbReference type="EMBL" id="DAE29999.1"/>
    </source>
</evidence>
<reference evidence="1" key="1">
    <citation type="journal article" date="2021" name="Proc. Natl. Acad. Sci. U.S.A.">
        <title>A Catalog of Tens of Thousands of Viruses from Human Metagenomes Reveals Hidden Associations with Chronic Diseases.</title>
        <authorList>
            <person name="Tisza M.J."/>
            <person name="Buck C.B."/>
        </authorList>
    </citation>
    <scope>NUCLEOTIDE SEQUENCE</scope>
    <source>
        <strain evidence="1">CtE0n6</strain>
    </source>
</reference>
<protein>
    <submittedName>
        <fullName evidence="1">Uncharacterized protein</fullName>
    </submittedName>
</protein>
<dbReference type="EMBL" id="BK059101">
    <property type="protein sequence ID" value="DAE29999.1"/>
    <property type="molecule type" value="Genomic_DNA"/>
</dbReference>